<dbReference type="SMART" id="SM00072">
    <property type="entry name" value="GuKc"/>
    <property type="match status" value="1"/>
</dbReference>
<dbReference type="Pfam" id="PF00625">
    <property type="entry name" value="Guanylate_kin"/>
    <property type="match status" value="1"/>
</dbReference>
<dbReference type="PANTHER" id="PTHR18849:SF0">
    <property type="entry name" value="CILIA- AND FLAGELLA-ASSOCIATED PROTEIN 410-RELATED"/>
    <property type="match status" value="1"/>
</dbReference>
<dbReference type="SUPFAM" id="SSF52058">
    <property type="entry name" value="L domain-like"/>
    <property type="match status" value="1"/>
</dbReference>
<dbReference type="SMART" id="SM00364">
    <property type="entry name" value="LRR_BAC"/>
    <property type="match status" value="3"/>
</dbReference>
<dbReference type="Gene3D" id="3.80.10.10">
    <property type="entry name" value="Ribonuclease Inhibitor"/>
    <property type="match status" value="2"/>
</dbReference>
<organism evidence="5 6">
    <name type="scientific">Exocentrus adspersus</name>
    <dbReference type="NCBI Taxonomy" id="1586481"/>
    <lineage>
        <taxon>Eukaryota</taxon>
        <taxon>Metazoa</taxon>
        <taxon>Ecdysozoa</taxon>
        <taxon>Arthropoda</taxon>
        <taxon>Hexapoda</taxon>
        <taxon>Insecta</taxon>
        <taxon>Pterygota</taxon>
        <taxon>Neoptera</taxon>
        <taxon>Endopterygota</taxon>
        <taxon>Coleoptera</taxon>
        <taxon>Polyphaga</taxon>
        <taxon>Cucujiformia</taxon>
        <taxon>Chrysomeloidea</taxon>
        <taxon>Cerambycidae</taxon>
        <taxon>Lamiinae</taxon>
        <taxon>Acanthocinini</taxon>
        <taxon>Exocentrus</taxon>
    </lineage>
</organism>
<dbReference type="InterPro" id="IPR008144">
    <property type="entry name" value="Guanylate_kin-like_dom"/>
</dbReference>
<dbReference type="AlphaFoldDB" id="A0AAV8WFX4"/>
<reference evidence="5 6" key="1">
    <citation type="journal article" date="2023" name="Insect Mol. Biol.">
        <title>Genome sequencing provides insights into the evolution of gene families encoding plant cell wall-degrading enzymes in longhorned beetles.</title>
        <authorList>
            <person name="Shin N.R."/>
            <person name="Okamura Y."/>
            <person name="Kirsch R."/>
            <person name="Pauchet Y."/>
        </authorList>
    </citation>
    <scope>NUCLEOTIDE SEQUENCE [LARGE SCALE GENOMIC DNA]</scope>
    <source>
        <strain evidence="5">EAD_L_NR</strain>
    </source>
</reference>
<accession>A0AAV8WFX4</accession>
<sequence length="795" mass="91102">MYNYSKCELAHQESNAELSHMEMASLTNYYRHECDAPVCPNVIEDGDIINVTEDNSTLSSVVNESVTRSDLSPALEVVRDLAGAWNTHRLDTNSWNDHNKPFVKLEKESLKKYKGIEEELVEEDDFIETDVLSDEVIQRSLSYLDRSPLNLKYALSKCVLSKKCLRDISALKYFHYIQYLDVSKNELTTLAELGQLPFLQYLDASYNDLENVLDFKPPLFLTFVNLSYNCIKMIPNLSEFWSITDLDLSHNEIEKIDGLESLAYLTNLNLSHNKIMALENLNNLRLQHLILHHNHIDSNIVEDDPVEFVTMKFIRTVNLSQNNISSLEMFKNAGNIEVIDIFNNNVSDLLELYYLRNLRYLSRLNLKNNPVADMKHYFNVCIENIPSLLILDGKEISAEMRVTSNTKLNPILYGTIAHTETLLLEHLNNPNISPFIVPINHPQPIIIILVGPAGSRKRNLVWQFCKISKTLVPGVSFTTRPKNDDEVDGKNYHFISVEEFKSLTRKGCFITVSEFNGYLYGIMDEEIYSAVGKIMVFHTDLTAAVSMRMRSITTALVLAMPRKKATHLRWLEEMYSYNKTTQSIVRKTSGPHFATKTNHLHYKPNEKPQGTSLNKKNEARALDSDPADSGRNWLGPLLFSGKEKIESKPCDNEFSQESKKVSFDKTKLSDRMSVDVDKEISQKHKKLQLFLKTVIHSREKLLERHLACPGLFRTVVFTDEIRPSVKKLRILWKNLLENAHASSRSRCVEEDSTYDRTIEIRAAILGLKAEKMTKPHCKCDLAKQKGLKHVTLHGI</sequence>
<evidence type="ECO:0000256" key="2">
    <source>
        <dbReference type="ARBA" id="ARBA00022737"/>
    </source>
</evidence>
<dbReference type="InterPro" id="IPR008145">
    <property type="entry name" value="GK/Ca_channel_bsu"/>
</dbReference>
<feature type="region of interest" description="Disordered" evidence="3">
    <location>
        <begin position="595"/>
        <end position="614"/>
    </location>
</feature>
<dbReference type="SUPFAM" id="SSF52540">
    <property type="entry name" value="P-loop containing nucleoside triphosphate hydrolases"/>
    <property type="match status" value="1"/>
</dbReference>
<name>A0AAV8WFX4_9CUCU</name>
<proteinExistence type="predicted"/>
<keyword evidence="6" id="KW-1185">Reference proteome</keyword>
<comment type="caution">
    <text evidence="5">The sequence shown here is derived from an EMBL/GenBank/DDBJ whole genome shotgun (WGS) entry which is preliminary data.</text>
</comment>
<evidence type="ECO:0000259" key="4">
    <source>
        <dbReference type="PROSITE" id="PS50052"/>
    </source>
</evidence>
<evidence type="ECO:0000313" key="5">
    <source>
        <dbReference type="EMBL" id="KAJ8925645.1"/>
    </source>
</evidence>
<evidence type="ECO:0000256" key="1">
    <source>
        <dbReference type="ARBA" id="ARBA00022614"/>
    </source>
</evidence>
<dbReference type="PROSITE" id="PS51450">
    <property type="entry name" value="LRR"/>
    <property type="match status" value="3"/>
</dbReference>
<dbReference type="InterPro" id="IPR001611">
    <property type="entry name" value="Leu-rich_rpt"/>
</dbReference>
<gene>
    <name evidence="5" type="ORF">NQ315_009490</name>
</gene>
<dbReference type="InterPro" id="IPR032675">
    <property type="entry name" value="LRR_dom_sf"/>
</dbReference>
<dbReference type="InterPro" id="IPR027417">
    <property type="entry name" value="P-loop_NTPase"/>
</dbReference>
<evidence type="ECO:0000256" key="3">
    <source>
        <dbReference type="SAM" id="MobiDB-lite"/>
    </source>
</evidence>
<dbReference type="EMBL" id="JANEYG010000001">
    <property type="protein sequence ID" value="KAJ8925645.1"/>
    <property type="molecule type" value="Genomic_DNA"/>
</dbReference>
<keyword evidence="1" id="KW-0433">Leucine-rich repeat</keyword>
<keyword evidence="2" id="KW-0677">Repeat</keyword>
<dbReference type="Proteomes" id="UP001159042">
    <property type="component" value="Unassembled WGS sequence"/>
</dbReference>
<dbReference type="SMART" id="SM00365">
    <property type="entry name" value="LRR_SD22"/>
    <property type="match status" value="3"/>
</dbReference>
<dbReference type="Gene3D" id="3.40.50.300">
    <property type="entry name" value="P-loop containing nucleotide triphosphate hydrolases"/>
    <property type="match status" value="1"/>
</dbReference>
<dbReference type="PANTHER" id="PTHR18849">
    <property type="entry name" value="LEUCINE RICH REPEAT PROTEIN"/>
    <property type="match status" value="1"/>
</dbReference>
<feature type="domain" description="Guanylate kinase-like" evidence="4">
    <location>
        <begin position="444"/>
        <end position="692"/>
    </location>
</feature>
<evidence type="ECO:0000313" key="6">
    <source>
        <dbReference type="Proteomes" id="UP001159042"/>
    </source>
</evidence>
<dbReference type="PROSITE" id="PS50052">
    <property type="entry name" value="GUANYLATE_KINASE_2"/>
    <property type="match status" value="1"/>
</dbReference>
<protein>
    <recommendedName>
        <fullName evidence="4">Guanylate kinase-like domain-containing protein</fullName>
    </recommendedName>
</protein>